<evidence type="ECO:0000256" key="7">
    <source>
        <dbReference type="SAM" id="Phobius"/>
    </source>
</evidence>
<keyword evidence="4 7" id="KW-1133">Transmembrane helix</keyword>
<evidence type="ECO:0000256" key="2">
    <source>
        <dbReference type="ARBA" id="ARBA00022475"/>
    </source>
</evidence>
<accession>A0ABW5UTG5</accession>
<proteinExistence type="inferred from homology"/>
<keyword evidence="2" id="KW-1003">Cell membrane</keyword>
<feature type="domain" description="MacB-like periplasmic core" evidence="9">
    <location>
        <begin position="37"/>
        <end position="244"/>
    </location>
</feature>
<feature type="transmembrane region" description="Helical" evidence="7">
    <location>
        <begin position="36"/>
        <end position="60"/>
    </location>
</feature>
<comment type="subcellular location">
    <subcellularLocation>
        <location evidence="1">Cell membrane</location>
        <topology evidence="1">Multi-pass membrane protein</topology>
    </subcellularLocation>
</comment>
<dbReference type="InterPro" id="IPR025857">
    <property type="entry name" value="MacB_PCD"/>
</dbReference>
<feature type="transmembrane region" description="Helical" evidence="7">
    <location>
        <begin position="366"/>
        <end position="388"/>
    </location>
</feature>
<dbReference type="RefSeq" id="WP_019618985.1">
    <property type="nucleotide sequence ID" value="NZ_JBHUNE010000001.1"/>
</dbReference>
<comment type="similarity">
    <text evidence="6">Belongs to the ABC-4 integral membrane protein family.</text>
</comment>
<evidence type="ECO:0000313" key="11">
    <source>
        <dbReference type="Proteomes" id="UP001597492"/>
    </source>
</evidence>
<evidence type="ECO:0000313" key="10">
    <source>
        <dbReference type="EMBL" id="MFD2756916.1"/>
    </source>
</evidence>
<evidence type="ECO:0000256" key="1">
    <source>
        <dbReference type="ARBA" id="ARBA00004651"/>
    </source>
</evidence>
<sequence>MTGTEREARDRGRAVTNAAAMLVDAWHELRVNRLRILLALVGITVAVVGLTGALGFGQLLTDVQTETSERQGGRTATVIVEGQTSPEVLERLERLPNDFGVEQHALSASANATVWTPVAQVPVALMAVEPAYGEIYRSIVAQGRFIDERDADLLAPAIVVNEKLWEAIGSPDLATNARIQFVGDGTQQAYTLVGVAPNQSEYDSPSAWIPYASLQGVPGVHLDGSSTQLSMWVPADMADQFAAQLNEQLSTSGLMAYRNDWAAMTSGSFDVVQWFVIGAAVGMFALGALGLVNINLVTMQHRVREIGIRRSYGATSARIFFGVLLESVLATFVAGVVGVVLTVAVIQSPWLHDWLRTIGVYEPRPFPLSAVFIGLAASTAVGALAGALPALRAMRIQIIDAIRY</sequence>
<gene>
    <name evidence="10" type="ORF">ACFSW7_00805</name>
</gene>
<evidence type="ECO:0000259" key="8">
    <source>
        <dbReference type="Pfam" id="PF02687"/>
    </source>
</evidence>
<evidence type="ECO:0000256" key="3">
    <source>
        <dbReference type="ARBA" id="ARBA00022692"/>
    </source>
</evidence>
<evidence type="ECO:0000259" key="9">
    <source>
        <dbReference type="Pfam" id="PF12704"/>
    </source>
</evidence>
<keyword evidence="11" id="KW-1185">Reference proteome</keyword>
<name>A0ABW5UTG5_9MICO</name>
<dbReference type="Pfam" id="PF02687">
    <property type="entry name" value="FtsX"/>
    <property type="match status" value="1"/>
</dbReference>
<feature type="transmembrane region" description="Helical" evidence="7">
    <location>
        <begin position="274"/>
        <end position="298"/>
    </location>
</feature>
<dbReference type="InterPro" id="IPR003838">
    <property type="entry name" value="ABC3_permease_C"/>
</dbReference>
<dbReference type="EMBL" id="JBHUNE010000001">
    <property type="protein sequence ID" value="MFD2756916.1"/>
    <property type="molecule type" value="Genomic_DNA"/>
</dbReference>
<feature type="transmembrane region" description="Helical" evidence="7">
    <location>
        <begin position="319"/>
        <end position="346"/>
    </location>
</feature>
<dbReference type="Proteomes" id="UP001597492">
    <property type="component" value="Unassembled WGS sequence"/>
</dbReference>
<feature type="domain" description="ABC3 transporter permease C-terminal" evidence="8">
    <location>
        <begin position="279"/>
        <end position="398"/>
    </location>
</feature>
<evidence type="ECO:0000256" key="4">
    <source>
        <dbReference type="ARBA" id="ARBA00022989"/>
    </source>
</evidence>
<comment type="caution">
    <text evidence="10">The sequence shown here is derived from an EMBL/GenBank/DDBJ whole genome shotgun (WGS) entry which is preliminary data.</text>
</comment>
<dbReference type="PANTHER" id="PTHR30572">
    <property type="entry name" value="MEMBRANE COMPONENT OF TRANSPORTER-RELATED"/>
    <property type="match status" value="1"/>
</dbReference>
<reference evidence="11" key="1">
    <citation type="journal article" date="2019" name="Int. J. Syst. Evol. Microbiol.">
        <title>The Global Catalogue of Microorganisms (GCM) 10K type strain sequencing project: providing services to taxonomists for standard genome sequencing and annotation.</title>
        <authorList>
            <consortium name="The Broad Institute Genomics Platform"/>
            <consortium name="The Broad Institute Genome Sequencing Center for Infectious Disease"/>
            <person name="Wu L."/>
            <person name="Ma J."/>
        </authorList>
    </citation>
    <scope>NUCLEOTIDE SEQUENCE [LARGE SCALE GENOMIC DNA]</scope>
    <source>
        <strain evidence="11">TISTR 1514</strain>
    </source>
</reference>
<dbReference type="PANTHER" id="PTHR30572:SF4">
    <property type="entry name" value="ABC TRANSPORTER PERMEASE YTRF"/>
    <property type="match status" value="1"/>
</dbReference>
<evidence type="ECO:0000256" key="5">
    <source>
        <dbReference type="ARBA" id="ARBA00023136"/>
    </source>
</evidence>
<keyword evidence="5 7" id="KW-0472">Membrane</keyword>
<evidence type="ECO:0000256" key="6">
    <source>
        <dbReference type="ARBA" id="ARBA00038076"/>
    </source>
</evidence>
<organism evidence="10 11">
    <name type="scientific">Gulosibacter faecalis</name>
    <dbReference type="NCBI Taxonomy" id="272240"/>
    <lineage>
        <taxon>Bacteria</taxon>
        <taxon>Bacillati</taxon>
        <taxon>Actinomycetota</taxon>
        <taxon>Actinomycetes</taxon>
        <taxon>Micrococcales</taxon>
        <taxon>Microbacteriaceae</taxon>
        <taxon>Gulosibacter</taxon>
    </lineage>
</organism>
<dbReference type="InterPro" id="IPR050250">
    <property type="entry name" value="Macrolide_Exporter_MacB"/>
</dbReference>
<keyword evidence="3 7" id="KW-0812">Transmembrane</keyword>
<protein>
    <submittedName>
        <fullName evidence="10">ABC transporter permease</fullName>
    </submittedName>
</protein>
<dbReference type="Pfam" id="PF12704">
    <property type="entry name" value="MacB_PCD"/>
    <property type="match status" value="1"/>
</dbReference>